<feature type="region of interest" description="Disordered" evidence="9">
    <location>
        <begin position="127"/>
        <end position="146"/>
    </location>
</feature>
<dbReference type="PANTHER" id="PTHR11702:SF31">
    <property type="entry name" value="MITOCHONDRIAL RIBOSOME-ASSOCIATED GTPASE 2"/>
    <property type="match status" value="1"/>
</dbReference>
<dbReference type="NCBIfam" id="TIGR02729">
    <property type="entry name" value="Obg_CgtA"/>
    <property type="match status" value="1"/>
</dbReference>
<dbReference type="AlphaFoldDB" id="A0A2X0VEI3"/>
<evidence type="ECO:0000313" key="12">
    <source>
        <dbReference type="EMBL" id="SPT69330.1"/>
    </source>
</evidence>
<evidence type="ECO:0000256" key="3">
    <source>
        <dbReference type="ARBA" id="ARBA00022723"/>
    </source>
</evidence>
<organism evidence="12 13">
    <name type="scientific">Anaerobiospirillum thomasii</name>
    <dbReference type="NCBI Taxonomy" id="179995"/>
    <lineage>
        <taxon>Bacteria</taxon>
        <taxon>Pseudomonadati</taxon>
        <taxon>Pseudomonadota</taxon>
        <taxon>Gammaproteobacteria</taxon>
        <taxon>Aeromonadales</taxon>
        <taxon>Succinivibrionaceae</taxon>
        <taxon>Anaerobiospirillum</taxon>
    </lineage>
</organism>
<dbReference type="InterPro" id="IPR031167">
    <property type="entry name" value="G_OBG"/>
</dbReference>
<feature type="compositionally biased region" description="Acidic residues" evidence="9">
    <location>
        <begin position="371"/>
        <end position="383"/>
    </location>
</feature>
<feature type="binding site" evidence="8">
    <location>
        <position position="173"/>
    </location>
    <ligand>
        <name>Mg(2+)</name>
        <dbReference type="ChEBI" id="CHEBI:18420"/>
    </ligand>
</feature>
<dbReference type="SUPFAM" id="SSF52540">
    <property type="entry name" value="P-loop containing nucleoside triphosphate hydrolases"/>
    <property type="match status" value="1"/>
</dbReference>
<feature type="binding site" evidence="8">
    <location>
        <begin position="283"/>
        <end position="286"/>
    </location>
    <ligand>
        <name>GTP</name>
        <dbReference type="ChEBI" id="CHEBI:37565"/>
    </ligand>
</feature>
<feature type="binding site" evidence="8">
    <location>
        <begin position="191"/>
        <end position="195"/>
    </location>
    <ligand>
        <name>GTP</name>
        <dbReference type="ChEBI" id="CHEBI:37565"/>
    </ligand>
</feature>
<dbReference type="Pfam" id="PF01926">
    <property type="entry name" value="MMR_HSR1"/>
    <property type="match status" value="1"/>
</dbReference>
<feature type="compositionally biased region" description="Polar residues" evidence="9">
    <location>
        <begin position="129"/>
        <end position="145"/>
    </location>
</feature>
<evidence type="ECO:0000256" key="4">
    <source>
        <dbReference type="ARBA" id="ARBA00022741"/>
    </source>
</evidence>
<reference evidence="12 13" key="1">
    <citation type="submission" date="2018-06" db="EMBL/GenBank/DDBJ databases">
        <authorList>
            <consortium name="Pathogen Informatics"/>
            <person name="Doyle S."/>
        </authorList>
    </citation>
    <scope>NUCLEOTIDE SEQUENCE [LARGE SCALE GENOMIC DNA]</scope>
    <source>
        <strain evidence="12 13">NCTC13093</strain>
    </source>
</reference>
<evidence type="ECO:0000256" key="5">
    <source>
        <dbReference type="ARBA" id="ARBA00022801"/>
    </source>
</evidence>
<keyword evidence="3 8" id="KW-0479">Metal-binding</keyword>
<feature type="domain" description="OBG-type G" evidence="10">
    <location>
        <begin position="160"/>
        <end position="334"/>
    </location>
</feature>
<comment type="function">
    <text evidence="8">An essential GTPase which binds GTP, GDP and possibly (p)ppGpp with moderate affinity, with high nucleotide exchange rates and a fairly low GTP hydrolysis rate. Plays a role in control of the cell cycle, stress response, ribosome biogenesis and in those bacteria that undergo differentiation, in morphogenesis control.</text>
</comment>
<keyword evidence="2 8" id="KW-0963">Cytoplasm</keyword>
<evidence type="ECO:0000259" key="11">
    <source>
        <dbReference type="PROSITE" id="PS51883"/>
    </source>
</evidence>
<dbReference type="GO" id="GO:0005737">
    <property type="term" value="C:cytoplasm"/>
    <property type="evidence" value="ECO:0007669"/>
    <property type="project" value="UniProtKB-SubCell"/>
</dbReference>
<dbReference type="Gene3D" id="3.40.50.300">
    <property type="entry name" value="P-loop containing nucleotide triphosphate hydrolases"/>
    <property type="match status" value="1"/>
</dbReference>
<dbReference type="PANTHER" id="PTHR11702">
    <property type="entry name" value="DEVELOPMENTALLY REGULATED GTP-BINDING PROTEIN-RELATED"/>
    <property type="match status" value="1"/>
</dbReference>
<dbReference type="InterPro" id="IPR036726">
    <property type="entry name" value="GTP1_OBG_dom_sf"/>
</dbReference>
<dbReference type="PIRSF" id="PIRSF002401">
    <property type="entry name" value="GTP_bd_Obg/CgtA"/>
    <property type="match status" value="1"/>
</dbReference>
<dbReference type="GO" id="GO:0042254">
    <property type="term" value="P:ribosome biogenesis"/>
    <property type="evidence" value="ECO:0007669"/>
    <property type="project" value="UniProtKB-UniRule"/>
</dbReference>
<dbReference type="Gene3D" id="2.70.210.12">
    <property type="entry name" value="GTP1/OBG domain"/>
    <property type="match status" value="1"/>
</dbReference>
<dbReference type="InterPro" id="IPR005225">
    <property type="entry name" value="Small_GTP-bd"/>
</dbReference>
<comment type="subcellular location">
    <subcellularLocation>
        <location evidence="8">Cytoplasm</location>
    </subcellularLocation>
</comment>
<dbReference type="GO" id="GO:0003924">
    <property type="term" value="F:GTPase activity"/>
    <property type="evidence" value="ECO:0007669"/>
    <property type="project" value="UniProtKB-UniRule"/>
</dbReference>
<dbReference type="NCBIfam" id="TIGR00231">
    <property type="entry name" value="small_GTP"/>
    <property type="match status" value="1"/>
</dbReference>
<dbReference type="EMBL" id="UAPV01000001">
    <property type="protein sequence ID" value="SPT69330.1"/>
    <property type="molecule type" value="Genomic_DNA"/>
</dbReference>
<dbReference type="GO" id="GO:0005525">
    <property type="term" value="F:GTP binding"/>
    <property type="evidence" value="ECO:0007669"/>
    <property type="project" value="UniProtKB-UniRule"/>
</dbReference>
<dbReference type="InterPro" id="IPR006074">
    <property type="entry name" value="GTP1-OBG_CS"/>
</dbReference>
<dbReference type="InterPro" id="IPR027417">
    <property type="entry name" value="P-loop_NTPase"/>
</dbReference>
<dbReference type="CDD" id="cd01898">
    <property type="entry name" value="Obg"/>
    <property type="match status" value="1"/>
</dbReference>
<dbReference type="GO" id="GO:0043022">
    <property type="term" value="F:ribosome binding"/>
    <property type="evidence" value="ECO:0007669"/>
    <property type="project" value="UniProtKB-ARBA"/>
</dbReference>
<protein>
    <recommendedName>
        <fullName evidence="8">GTPase Obg</fullName>
        <ecNumber evidence="8">3.6.5.-</ecNumber>
    </recommendedName>
    <alternativeName>
        <fullName evidence="8">GTP-binding protein Obg</fullName>
    </alternativeName>
</protein>
<dbReference type="OrthoDB" id="9807318at2"/>
<sequence length="389" mass="42674">MKFVDEATIRVEAGDGGNGCVSFRREKYIPRGGPDGGDGGDGGHVYFKADNNLNTLVDYKFTKFYKAGRGENGSSADCTGARGEDIILKVPVGTRVSDVQTGEVLGDLRVEGEMLCVARGGRHGYGNTHFKSSTNRAPRQKTNGTPGEKRVLELELLLVADVGLLGMPNAGKSTFIRSVSAARPKVADYPFTTLIPNLGVVKSTDGKSFVIADVPGLIEGASDGAGLGHRFLRHLERCRVLLHLVDILPVDGSSPARNAQIIESELKEYAHDLYEKPRWLVLNKIDLVNEEEAKSVEQEVIDALEVKPERVFRISALNKSNINELIFAVQDLVDEIKQRELDALNTKADVARESEEFVWAEPTVKHAPPDVVDEDYEPEDDGPEFIYRN</sequence>
<evidence type="ECO:0000256" key="1">
    <source>
        <dbReference type="ARBA" id="ARBA00007699"/>
    </source>
</evidence>
<feature type="binding site" evidence="8">
    <location>
        <begin position="315"/>
        <end position="317"/>
    </location>
    <ligand>
        <name>GTP</name>
        <dbReference type="ChEBI" id="CHEBI:37565"/>
    </ligand>
</feature>
<dbReference type="GO" id="GO:0000287">
    <property type="term" value="F:magnesium ion binding"/>
    <property type="evidence" value="ECO:0007669"/>
    <property type="project" value="InterPro"/>
</dbReference>
<dbReference type="NCBIfam" id="NF008955">
    <property type="entry name" value="PRK12297.1"/>
    <property type="match status" value="1"/>
</dbReference>
<dbReference type="PROSITE" id="PS51710">
    <property type="entry name" value="G_OBG"/>
    <property type="match status" value="1"/>
</dbReference>
<evidence type="ECO:0000256" key="2">
    <source>
        <dbReference type="ARBA" id="ARBA00022490"/>
    </source>
</evidence>
<evidence type="ECO:0000256" key="6">
    <source>
        <dbReference type="ARBA" id="ARBA00022842"/>
    </source>
</evidence>
<dbReference type="NCBIfam" id="NF008956">
    <property type="entry name" value="PRK12299.1"/>
    <property type="match status" value="1"/>
</dbReference>
<feature type="binding site" evidence="8">
    <location>
        <position position="193"/>
    </location>
    <ligand>
        <name>Mg(2+)</name>
        <dbReference type="ChEBI" id="CHEBI:18420"/>
    </ligand>
</feature>
<evidence type="ECO:0000259" key="10">
    <source>
        <dbReference type="PROSITE" id="PS51710"/>
    </source>
</evidence>
<evidence type="ECO:0000313" key="13">
    <source>
        <dbReference type="Proteomes" id="UP000250086"/>
    </source>
</evidence>
<comment type="similarity">
    <text evidence="1 8">Belongs to the TRAFAC class OBG-HflX-like GTPase superfamily. OBG GTPase family.</text>
</comment>
<name>A0A2X0VEI3_9GAMM</name>
<feature type="region of interest" description="Disordered" evidence="9">
    <location>
        <begin position="368"/>
        <end position="389"/>
    </location>
</feature>
<feature type="binding site" evidence="8">
    <location>
        <begin position="166"/>
        <end position="173"/>
    </location>
    <ligand>
        <name>GTP</name>
        <dbReference type="ChEBI" id="CHEBI:37565"/>
    </ligand>
</feature>
<keyword evidence="5 8" id="KW-0378">Hydrolase</keyword>
<keyword evidence="6 8" id="KW-0460">Magnesium</keyword>
<dbReference type="RefSeq" id="WP_113743513.1">
    <property type="nucleotide sequence ID" value="NZ_UAPU01000007.1"/>
</dbReference>
<accession>A0A2X0VEI3</accession>
<feature type="domain" description="Obg" evidence="11">
    <location>
        <begin position="1"/>
        <end position="159"/>
    </location>
</feature>
<evidence type="ECO:0000256" key="9">
    <source>
        <dbReference type="SAM" id="MobiDB-lite"/>
    </source>
</evidence>
<evidence type="ECO:0000256" key="8">
    <source>
        <dbReference type="HAMAP-Rule" id="MF_01454"/>
    </source>
</evidence>
<keyword evidence="4 8" id="KW-0547">Nucleotide-binding</keyword>
<keyword evidence="13" id="KW-1185">Reference proteome</keyword>
<dbReference type="Proteomes" id="UP000250086">
    <property type="component" value="Unassembled WGS sequence"/>
</dbReference>
<dbReference type="InterPro" id="IPR006073">
    <property type="entry name" value="GTP-bd"/>
</dbReference>
<comment type="cofactor">
    <cofactor evidence="8">
        <name>Mg(2+)</name>
        <dbReference type="ChEBI" id="CHEBI:18420"/>
    </cofactor>
</comment>
<dbReference type="InterPro" id="IPR006169">
    <property type="entry name" value="GTP1_OBG_dom"/>
</dbReference>
<dbReference type="Pfam" id="PF01018">
    <property type="entry name" value="GTP1_OBG"/>
    <property type="match status" value="1"/>
</dbReference>
<dbReference type="NCBIfam" id="NF008954">
    <property type="entry name" value="PRK12296.1"/>
    <property type="match status" value="1"/>
</dbReference>
<dbReference type="InterPro" id="IPR045086">
    <property type="entry name" value="OBG_GTPase"/>
</dbReference>
<proteinExistence type="inferred from homology"/>
<dbReference type="FunFam" id="2.70.210.12:FF:000001">
    <property type="entry name" value="GTPase Obg"/>
    <property type="match status" value="1"/>
</dbReference>
<gene>
    <name evidence="12" type="primary">obgE</name>
    <name evidence="8" type="synonym">obg</name>
    <name evidence="12" type="ORF">NCTC13093_00697</name>
</gene>
<dbReference type="SUPFAM" id="SSF82051">
    <property type="entry name" value="Obg GTP-binding protein N-terminal domain"/>
    <property type="match status" value="1"/>
</dbReference>
<dbReference type="HAMAP" id="MF_01454">
    <property type="entry name" value="GTPase_Obg"/>
    <property type="match status" value="1"/>
</dbReference>
<dbReference type="PRINTS" id="PR00326">
    <property type="entry name" value="GTP1OBG"/>
</dbReference>
<evidence type="ECO:0000256" key="7">
    <source>
        <dbReference type="ARBA" id="ARBA00023134"/>
    </source>
</evidence>
<dbReference type="InterPro" id="IPR014100">
    <property type="entry name" value="GTP-bd_Obg/CgtA"/>
</dbReference>
<keyword evidence="7 8" id="KW-0342">GTP-binding</keyword>
<dbReference type="PROSITE" id="PS00905">
    <property type="entry name" value="GTP1_OBG"/>
    <property type="match status" value="1"/>
</dbReference>
<feature type="binding site" evidence="8">
    <location>
        <begin position="213"/>
        <end position="216"/>
    </location>
    <ligand>
        <name>GTP</name>
        <dbReference type="ChEBI" id="CHEBI:37565"/>
    </ligand>
</feature>
<dbReference type="EC" id="3.6.5.-" evidence="8"/>
<dbReference type="PROSITE" id="PS51883">
    <property type="entry name" value="OBG"/>
    <property type="match status" value="1"/>
</dbReference>
<comment type="subunit">
    <text evidence="8">Monomer.</text>
</comment>